<dbReference type="Pfam" id="PF04167">
    <property type="entry name" value="DUF402"/>
    <property type="match status" value="1"/>
</dbReference>
<keyword evidence="1 6" id="KW-0698">rRNA processing</keyword>
<dbReference type="STRING" id="490899.DKAM_0455"/>
<comment type="similarity">
    <text evidence="6">Belongs to the FAU-1 family.</text>
</comment>
<evidence type="ECO:0000256" key="4">
    <source>
        <dbReference type="ARBA" id="ARBA00022801"/>
    </source>
</evidence>
<dbReference type="PANTHER" id="PTHR39159:SF1">
    <property type="entry name" value="UPF0374 PROTEIN YGAC"/>
    <property type="match status" value="1"/>
</dbReference>
<evidence type="ECO:0000256" key="6">
    <source>
        <dbReference type="HAMAP-Rule" id="MF_01910"/>
    </source>
</evidence>
<keyword evidence="2 6" id="KW-0540">Nuclease</keyword>
<evidence type="ECO:0000256" key="1">
    <source>
        <dbReference type="ARBA" id="ARBA00022552"/>
    </source>
</evidence>
<dbReference type="AlphaFoldDB" id="B8D3V0"/>
<proteinExistence type="inferred from homology"/>
<dbReference type="KEGG" id="dka:DKAM_0455"/>
<dbReference type="GO" id="GO:0006364">
    <property type="term" value="P:rRNA processing"/>
    <property type="evidence" value="ECO:0007669"/>
    <property type="project" value="UniProtKB-UniRule"/>
</dbReference>
<dbReference type="eggNOG" id="arCOG04307">
    <property type="taxonomic scope" value="Archaea"/>
</dbReference>
<dbReference type="InterPro" id="IPR035930">
    <property type="entry name" value="FomD-like_sf"/>
</dbReference>
<evidence type="ECO:0000256" key="2">
    <source>
        <dbReference type="ARBA" id="ARBA00022722"/>
    </source>
</evidence>
<dbReference type="EC" id="3.1.26.-" evidence="6"/>
<dbReference type="EMBL" id="CP001140">
    <property type="protein sequence ID" value="ACL10781.1"/>
    <property type="molecule type" value="Genomic_DNA"/>
</dbReference>
<evidence type="ECO:0000256" key="3">
    <source>
        <dbReference type="ARBA" id="ARBA00022759"/>
    </source>
</evidence>
<evidence type="ECO:0000313" key="9">
    <source>
        <dbReference type="Proteomes" id="UP000006903"/>
    </source>
</evidence>
<keyword evidence="4 6" id="KW-0378">Hydrolase</keyword>
<dbReference type="HAMAP" id="MF_01910">
    <property type="entry name" value="RNA_binding_AU_1"/>
    <property type="match status" value="1"/>
</dbReference>
<keyword evidence="5 6" id="KW-0694">RNA-binding</keyword>
<reference evidence="8 9" key="1">
    <citation type="journal article" date="2009" name="J. Bacteriol.">
        <title>Complete genome sequence of the anaerobic, protein-degrading hyperthermophilic crenarchaeon Desulfurococcus kamchatkensis.</title>
        <authorList>
            <person name="Ravin N.V."/>
            <person name="Mardanov A.V."/>
            <person name="Beletsky A.V."/>
            <person name="Kublanov I.V."/>
            <person name="Kolganova T.V."/>
            <person name="Lebedinsky A.V."/>
            <person name="Chernyh N.A."/>
            <person name="Bonch-Osmolovskaya E.A."/>
            <person name="Skryabin K.G."/>
        </authorList>
    </citation>
    <scope>NUCLEOTIDE SEQUENCE [LARGE SCALE GENOMIC DNA]</scope>
    <source>
        <strain evidence="9">DSM 18924 / JCM 16383 / VKM B-2413 / 1221n</strain>
    </source>
</reference>
<evidence type="ECO:0000313" key="8">
    <source>
        <dbReference type="EMBL" id="ACL10781.1"/>
    </source>
</evidence>
<protein>
    <recommendedName>
        <fullName evidence="6">Probable ribonuclease FAU-1</fullName>
        <ecNumber evidence="6">3.1.26.-</ecNumber>
    </recommendedName>
    <alternativeName>
        <fullName evidence="6">RNA-binding protein FAU-1</fullName>
    </alternativeName>
</protein>
<accession>B8D3V0</accession>
<organism evidence="8 9">
    <name type="scientific">Desulfurococcus amylolyticus (strain DSM 18924 / JCM 16383 / VKM B-2413 / 1221n)</name>
    <name type="common">Desulfurococcus kamchatkensis</name>
    <dbReference type="NCBI Taxonomy" id="490899"/>
    <lineage>
        <taxon>Archaea</taxon>
        <taxon>Thermoproteota</taxon>
        <taxon>Thermoprotei</taxon>
        <taxon>Desulfurococcales</taxon>
        <taxon>Desulfurococcaceae</taxon>
        <taxon>Desulfurococcus</taxon>
    </lineage>
</organism>
<dbReference type="PANTHER" id="PTHR39159">
    <property type="match status" value="1"/>
</dbReference>
<dbReference type="GO" id="GO:0016891">
    <property type="term" value="F:RNA endonuclease activity producing 5'-phosphomonoesters, hydrolytic mechanism"/>
    <property type="evidence" value="ECO:0007669"/>
    <property type="project" value="UniProtKB-UniRule"/>
</dbReference>
<feature type="domain" description="DUF402" evidence="7">
    <location>
        <begin position="336"/>
        <end position="465"/>
    </location>
</feature>
<evidence type="ECO:0000256" key="5">
    <source>
        <dbReference type="ARBA" id="ARBA00022884"/>
    </source>
</evidence>
<dbReference type="SUPFAM" id="SSF159234">
    <property type="entry name" value="FomD-like"/>
    <property type="match status" value="1"/>
</dbReference>
<comment type="function">
    <text evidence="6">Probable RNase involved in rRNA stability through maturation and/or degradation of precursor rRNAs. Binds to RNA in loop regions with AU-rich sequences.</text>
</comment>
<keyword evidence="3 6" id="KW-0255">Endonuclease</keyword>
<dbReference type="InterPro" id="IPR016730">
    <property type="entry name" value="RNA-bd_FAU-1"/>
</dbReference>
<sequence length="474" mass="52366">MVAALAKVRIRGIYATALTKLLMDKGHSIVQPSEKIASRFNIGIDNSPSDVTVKDKDDGDGVVVIGFPSEAREIYNDIVSAIPYTFRSISQVELHSIYLARVEKNTGDTCIVDTGDFKTELTPCREKPGDKVIVGVAKTALYPGEKISVTRSFRLLGKLVALIHGMQKVTFSEHIRDPGLKARLTALAVSRLMGGNLGVHFRSSARFAEPSEILGEIEFLLNEYKRVMSKASEADAPLKLYRGELVGVIGFTSLSKNILDDIRGTVTPTIRGHHSLRSMGLGDIVEAMEHCIVNGCSGDSVSRCIWEYVLVRLAESGVIHIRHVKPTGEALDLTPGRIHRIERSVEGVRVIIKRIISGSGLYDGIGVERKPGDLDYMVVEPGKPYIVHNYYRDTTWLGSYINVNTPPELSVNIVKYHDLLVDVAVAPGREPIVLDRDELEKTFSAGLIDPQLYEYALKTLEEIARDPARYLYNP</sequence>
<name>B8D3V0_DESA1</name>
<dbReference type="HOGENOM" id="CLU_044303_0_0_2"/>
<evidence type="ECO:0000259" key="7">
    <source>
        <dbReference type="Pfam" id="PF04167"/>
    </source>
</evidence>
<gene>
    <name evidence="6" type="primary">fau-1</name>
    <name evidence="8" type="ordered locus">DKAM_0455</name>
</gene>
<dbReference type="GO" id="GO:0035925">
    <property type="term" value="F:mRNA 3'-UTR AU-rich region binding"/>
    <property type="evidence" value="ECO:0007669"/>
    <property type="project" value="UniProtKB-UniRule"/>
</dbReference>
<dbReference type="Gene3D" id="2.40.380.10">
    <property type="entry name" value="FomD-like"/>
    <property type="match status" value="1"/>
</dbReference>
<dbReference type="InterPro" id="IPR050212">
    <property type="entry name" value="Ntdp-like"/>
</dbReference>
<dbReference type="Proteomes" id="UP000006903">
    <property type="component" value="Chromosome"/>
</dbReference>
<dbReference type="InterPro" id="IPR007295">
    <property type="entry name" value="DUF402"/>
</dbReference>